<feature type="region of interest" description="Disordered" evidence="1">
    <location>
        <begin position="312"/>
        <end position="369"/>
    </location>
</feature>
<gene>
    <name evidence="2" type="ORF">HNR12_001601</name>
</gene>
<sequence length="369" mass="40181">MADSTDKAAHDARSLAVFAEIYLREFADHAPQDFAFADLDTRAVLAEAHRRWTGTTASLAYNTDSKKGIRTHSILVPRDLAALAAEVAKTSPLAAAAVEEERLRRYDPQSRDHLAERGRISERIGSLLVRAGHLGGAALKYRAAQDFLAAAGEHTEARAAGRTRLRVLDRLVRHLEARQDDVRAASASADDPVAFNSAVGRRMRITPGSGGWESELTAARRELYERTTAEYGPLHARAVSAARRLVEVLHDMGKHLDAYRFGRDALDRIRKAGRNTGRDLLRRADETRAQYRERVGAPLAALEQRVQRARVVSAPTDPNESGYLGGERGISGPPGGVRRAVVKAAQGVSPGRRAHTTPALPAPRGARRG</sequence>
<evidence type="ECO:0000256" key="1">
    <source>
        <dbReference type="SAM" id="MobiDB-lite"/>
    </source>
</evidence>
<accession>A0A853BKT5</accession>
<feature type="compositionally biased region" description="Gly residues" evidence="1">
    <location>
        <begin position="323"/>
        <end position="335"/>
    </location>
</feature>
<organism evidence="2 3">
    <name type="scientific">Streptomonospora nanhaiensis</name>
    <dbReference type="NCBI Taxonomy" id="1323731"/>
    <lineage>
        <taxon>Bacteria</taxon>
        <taxon>Bacillati</taxon>
        <taxon>Actinomycetota</taxon>
        <taxon>Actinomycetes</taxon>
        <taxon>Streptosporangiales</taxon>
        <taxon>Nocardiopsidaceae</taxon>
        <taxon>Streptomonospora</taxon>
    </lineage>
</organism>
<dbReference type="RefSeq" id="WP_179766858.1">
    <property type="nucleotide sequence ID" value="NZ_JACCFO010000001.1"/>
</dbReference>
<dbReference type="Proteomes" id="UP000575985">
    <property type="component" value="Unassembled WGS sequence"/>
</dbReference>
<dbReference type="AlphaFoldDB" id="A0A853BKT5"/>
<protein>
    <submittedName>
        <fullName evidence="2">Uncharacterized protein</fullName>
    </submittedName>
</protein>
<evidence type="ECO:0000313" key="2">
    <source>
        <dbReference type="EMBL" id="NYI95324.1"/>
    </source>
</evidence>
<dbReference type="EMBL" id="JACCFO010000001">
    <property type="protein sequence ID" value="NYI95324.1"/>
    <property type="molecule type" value="Genomic_DNA"/>
</dbReference>
<keyword evidence="3" id="KW-1185">Reference proteome</keyword>
<evidence type="ECO:0000313" key="3">
    <source>
        <dbReference type="Proteomes" id="UP000575985"/>
    </source>
</evidence>
<comment type="caution">
    <text evidence="2">The sequence shown here is derived from an EMBL/GenBank/DDBJ whole genome shotgun (WGS) entry which is preliminary data.</text>
</comment>
<name>A0A853BKT5_9ACTN</name>
<reference evidence="2 3" key="1">
    <citation type="submission" date="2020-07" db="EMBL/GenBank/DDBJ databases">
        <title>Sequencing the genomes of 1000 actinobacteria strains.</title>
        <authorList>
            <person name="Klenk H.-P."/>
        </authorList>
    </citation>
    <scope>NUCLEOTIDE SEQUENCE [LARGE SCALE GENOMIC DNA]</scope>
    <source>
        <strain evidence="2 3">DSM 45927</strain>
    </source>
</reference>
<proteinExistence type="predicted"/>